<accession>A0A1X1NTL1</accession>
<dbReference type="InterPro" id="IPR000182">
    <property type="entry name" value="GNAT_dom"/>
</dbReference>
<reference evidence="2 4" key="1">
    <citation type="submission" date="2020-07" db="EMBL/GenBank/DDBJ databases">
        <title>Diversity of carbapenemase encoding genes among Pseudomonas putida group clinical isolates in a tertiary Brazilian hospital.</title>
        <authorList>
            <person name="Alberto-Lei F."/>
            <person name="Nodari C.S."/>
            <person name="Streling A.P."/>
            <person name="Paulino J.T."/>
            <person name="Bessa-Neto F.O."/>
            <person name="Cayo R."/>
            <person name="Gales A.C."/>
        </authorList>
    </citation>
    <scope>NUCLEOTIDE SEQUENCE [LARGE SCALE GENOMIC DNA]</scope>
    <source>
        <strain evidence="2 4">14802</strain>
    </source>
</reference>
<comment type="caution">
    <text evidence="2">The sequence shown here is derived from an EMBL/GenBank/DDBJ whole genome shotgun (WGS) entry which is preliminary data.</text>
</comment>
<evidence type="ECO:0000313" key="2">
    <source>
        <dbReference type="EMBL" id="MBA6066862.1"/>
    </source>
</evidence>
<reference evidence="3" key="2">
    <citation type="submission" date="2022-09" db="EMBL/GenBank/DDBJ databases">
        <title>Intensive care unit water sources are persistently colonized with multi-drug resistant bacteria and are the site of extensive horizontal gene transfer of antibiotic resistance genes.</title>
        <authorList>
            <person name="Diorio-Toth L."/>
        </authorList>
    </citation>
    <scope>NUCLEOTIDE SEQUENCE</scope>
    <source>
        <strain evidence="3">GD03782</strain>
    </source>
</reference>
<dbReference type="GO" id="GO:0016747">
    <property type="term" value="F:acyltransferase activity, transferring groups other than amino-acyl groups"/>
    <property type="evidence" value="ECO:0007669"/>
    <property type="project" value="InterPro"/>
</dbReference>
<dbReference type="Pfam" id="PF13508">
    <property type="entry name" value="Acetyltransf_7"/>
    <property type="match status" value="1"/>
</dbReference>
<name>A0A1X1NTL1_9PSED</name>
<dbReference type="KEGG" id="pmol:CLJ08_24005"/>
<dbReference type="STRING" id="1388763.O165_007860"/>
<dbReference type="GeneID" id="58768762"/>
<dbReference type="SUPFAM" id="SSF55729">
    <property type="entry name" value="Acyl-CoA N-acyltransferases (Nat)"/>
    <property type="match status" value="1"/>
</dbReference>
<dbReference type="Gene3D" id="3.40.630.30">
    <property type="match status" value="1"/>
</dbReference>
<dbReference type="EMBL" id="JAOCGG010000003">
    <property type="protein sequence ID" value="MDH1629224.1"/>
    <property type="molecule type" value="Genomic_DNA"/>
</dbReference>
<dbReference type="Proteomes" id="UP001160882">
    <property type="component" value="Unassembled WGS sequence"/>
</dbReference>
<evidence type="ECO:0000313" key="4">
    <source>
        <dbReference type="Proteomes" id="UP000541770"/>
    </source>
</evidence>
<evidence type="ECO:0000313" key="3">
    <source>
        <dbReference type="EMBL" id="MDH1629224.1"/>
    </source>
</evidence>
<protein>
    <submittedName>
        <fullName evidence="2">GNAT family N-acetyltransferase</fullName>
    </submittedName>
</protein>
<dbReference type="InterPro" id="IPR016181">
    <property type="entry name" value="Acyl_CoA_acyltransferase"/>
</dbReference>
<feature type="domain" description="N-acetyltransferase" evidence="1">
    <location>
        <begin position="68"/>
        <end position="208"/>
    </location>
</feature>
<dbReference type="Proteomes" id="UP000541770">
    <property type="component" value="Unassembled WGS sequence"/>
</dbReference>
<dbReference type="PROSITE" id="PS51186">
    <property type="entry name" value="GNAT"/>
    <property type="match status" value="1"/>
</dbReference>
<gene>
    <name evidence="2" type="ORF">H4C75_19170</name>
    <name evidence="3" type="ORF">N5I14_03065</name>
</gene>
<sequence length="216" mass="24684">MPDVIAAPARTCLLDAGYAREARSLLYHAYRHEPTFAWLFEGQRPGYERRLRVMVREWVRQHFYLQLPAIGLLLEDRLIGLALIVPPQRRLGVADSWAWRLRMILGTGLRCTRRYLDYQAALAGCLPGDNVHVLPLLGVHPQFQGQHYGEQLLQAVHDWCAEDASTEGVVLDTGNAHYLAFYQRQGYEEIGEIAVGPIRERVFFHPNPRSSRVANL</sequence>
<evidence type="ECO:0000259" key="1">
    <source>
        <dbReference type="PROSITE" id="PS51186"/>
    </source>
</evidence>
<keyword evidence="2" id="KW-0808">Transferase</keyword>
<dbReference type="CDD" id="cd04301">
    <property type="entry name" value="NAT_SF"/>
    <property type="match status" value="1"/>
</dbReference>
<organism evidence="2 4">
    <name type="scientific">Pseudomonas mosselii</name>
    <dbReference type="NCBI Taxonomy" id="78327"/>
    <lineage>
        <taxon>Bacteria</taxon>
        <taxon>Pseudomonadati</taxon>
        <taxon>Pseudomonadota</taxon>
        <taxon>Gammaproteobacteria</taxon>
        <taxon>Pseudomonadales</taxon>
        <taxon>Pseudomonadaceae</taxon>
        <taxon>Pseudomonas</taxon>
    </lineage>
</organism>
<dbReference type="EMBL" id="JACGDE010000013">
    <property type="protein sequence ID" value="MBA6066862.1"/>
    <property type="molecule type" value="Genomic_DNA"/>
</dbReference>
<dbReference type="RefSeq" id="WP_062574305.1">
    <property type="nucleotide sequence ID" value="NZ_CP023299.1"/>
</dbReference>
<dbReference type="AlphaFoldDB" id="A0A1X1NTL1"/>
<proteinExistence type="predicted"/>